<name>A0ABW5EVG0_9BURK</name>
<keyword evidence="2" id="KW-1185">Reference proteome</keyword>
<evidence type="ECO:0000313" key="2">
    <source>
        <dbReference type="Proteomes" id="UP001597287"/>
    </source>
</evidence>
<accession>A0ABW5EVG0</accession>
<protein>
    <submittedName>
        <fullName evidence="1">Uncharacterized protein</fullName>
    </submittedName>
</protein>
<sequence>MKTQCQECGSVDLQWHCSIVNNSDVQQGRLRSHDMGVLFFLGCNECLATVQRASGDQIARRLNREITQVEADAEAVNDAVRWRAVLRFVGGHYSPATGHGFSVTHLKAIPGANITEGRVEDHFTNAIDAAIAAQAAAKGSA</sequence>
<dbReference type="EMBL" id="JBHUIG010000029">
    <property type="protein sequence ID" value="MFD2321772.1"/>
    <property type="molecule type" value="Genomic_DNA"/>
</dbReference>
<dbReference type="Proteomes" id="UP001597287">
    <property type="component" value="Unassembled WGS sequence"/>
</dbReference>
<evidence type="ECO:0000313" key="1">
    <source>
        <dbReference type="EMBL" id="MFD2321772.1"/>
    </source>
</evidence>
<comment type="caution">
    <text evidence="1">The sequence shown here is derived from an EMBL/GenBank/DDBJ whole genome shotgun (WGS) entry which is preliminary data.</text>
</comment>
<dbReference type="RefSeq" id="WP_380104814.1">
    <property type="nucleotide sequence ID" value="NZ_JBHSIH010000001.1"/>
</dbReference>
<proteinExistence type="predicted"/>
<reference evidence="2" key="1">
    <citation type="journal article" date="2019" name="Int. J. Syst. Evol. Microbiol.">
        <title>The Global Catalogue of Microorganisms (GCM) 10K type strain sequencing project: providing services to taxonomists for standard genome sequencing and annotation.</title>
        <authorList>
            <consortium name="The Broad Institute Genomics Platform"/>
            <consortium name="The Broad Institute Genome Sequencing Center for Infectious Disease"/>
            <person name="Wu L."/>
            <person name="Ma J."/>
        </authorList>
    </citation>
    <scope>NUCLEOTIDE SEQUENCE [LARGE SCALE GENOMIC DNA]</scope>
    <source>
        <strain evidence="2">CCUG 62793</strain>
    </source>
</reference>
<organism evidence="1 2">
    <name type="scientific">Delftia deserti</name>
    <dbReference type="NCBI Taxonomy" id="1651218"/>
    <lineage>
        <taxon>Bacteria</taxon>
        <taxon>Pseudomonadati</taxon>
        <taxon>Pseudomonadota</taxon>
        <taxon>Betaproteobacteria</taxon>
        <taxon>Burkholderiales</taxon>
        <taxon>Comamonadaceae</taxon>
        <taxon>Delftia</taxon>
    </lineage>
</organism>
<gene>
    <name evidence="1" type="ORF">ACFSPV_24120</name>
</gene>